<feature type="compositionally biased region" description="Acidic residues" evidence="1">
    <location>
        <begin position="292"/>
        <end position="303"/>
    </location>
</feature>
<dbReference type="PANTHER" id="PTHR28077:SF1">
    <property type="entry name" value="INOSITOL PHOSPHORYLCERAMIDE SYNTHASE REGULATORY SUBUNIT KEI1"/>
    <property type="match status" value="1"/>
</dbReference>
<dbReference type="STRING" id="92696.A0A4R0RVS0"/>
<evidence type="ECO:0000313" key="3">
    <source>
        <dbReference type="EMBL" id="TCD71813.1"/>
    </source>
</evidence>
<feature type="transmembrane region" description="Helical" evidence="2">
    <location>
        <begin position="166"/>
        <end position="188"/>
    </location>
</feature>
<accession>A0A4R0RVS0</accession>
<feature type="compositionally biased region" description="Acidic residues" evidence="1">
    <location>
        <begin position="218"/>
        <end position="227"/>
    </location>
</feature>
<evidence type="ECO:0008006" key="5">
    <source>
        <dbReference type="Google" id="ProtNLM"/>
    </source>
</evidence>
<dbReference type="InterPro" id="IPR013862">
    <property type="entry name" value="Kei1"/>
</dbReference>
<dbReference type="Pfam" id="PF08552">
    <property type="entry name" value="Kei1"/>
    <property type="match status" value="1"/>
</dbReference>
<dbReference type="EMBL" id="RWJN01000002">
    <property type="protein sequence ID" value="TCD71813.1"/>
    <property type="molecule type" value="Genomic_DNA"/>
</dbReference>
<feature type="region of interest" description="Disordered" evidence="1">
    <location>
        <begin position="197"/>
        <end position="341"/>
    </location>
</feature>
<keyword evidence="2" id="KW-0472">Membrane</keyword>
<feature type="compositionally biased region" description="Polar residues" evidence="1">
    <location>
        <begin position="198"/>
        <end position="215"/>
    </location>
</feature>
<proteinExistence type="predicted"/>
<dbReference type="PANTHER" id="PTHR28077">
    <property type="entry name" value="INOSITOL PHOSPHORYLCERAMIDE SYNTHASE REGULATORY SUBUNIT KEI1"/>
    <property type="match status" value="1"/>
</dbReference>
<feature type="compositionally biased region" description="Polar residues" evidence="1">
    <location>
        <begin position="235"/>
        <end position="249"/>
    </location>
</feature>
<feature type="transmembrane region" description="Helical" evidence="2">
    <location>
        <begin position="86"/>
        <end position="115"/>
    </location>
</feature>
<keyword evidence="2" id="KW-1133">Transmembrane helix</keyword>
<evidence type="ECO:0000313" key="4">
    <source>
        <dbReference type="Proteomes" id="UP000292702"/>
    </source>
</evidence>
<dbReference type="GO" id="GO:0006673">
    <property type="term" value="P:inositol phosphoceramide metabolic process"/>
    <property type="evidence" value="ECO:0007669"/>
    <property type="project" value="InterPro"/>
</dbReference>
<dbReference type="OrthoDB" id="3338076at2759"/>
<feature type="transmembrane region" description="Helical" evidence="2">
    <location>
        <begin position="61"/>
        <end position="79"/>
    </location>
</feature>
<gene>
    <name evidence="3" type="ORF">EIP91_003156</name>
</gene>
<protein>
    <recommendedName>
        <fullName evidence="5">DUF1753-domain-containing protein</fullName>
    </recommendedName>
</protein>
<dbReference type="AlphaFoldDB" id="A0A4R0RVS0"/>
<evidence type="ECO:0000256" key="1">
    <source>
        <dbReference type="SAM" id="MobiDB-lite"/>
    </source>
</evidence>
<evidence type="ECO:0000256" key="2">
    <source>
        <dbReference type="SAM" id="Phobius"/>
    </source>
</evidence>
<keyword evidence="4" id="KW-1185">Reference proteome</keyword>
<comment type="caution">
    <text evidence="3">The sequence shown here is derived from an EMBL/GenBank/DDBJ whole genome shotgun (WGS) entry which is preliminary data.</text>
</comment>
<organism evidence="3 4">
    <name type="scientific">Steccherinum ochraceum</name>
    <dbReference type="NCBI Taxonomy" id="92696"/>
    <lineage>
        <taxon>Eukaryota</taxon>
        <taxon>Fungi</taxon>
        <taxon>Dikarya</taxon>
        <taxon>Basidiomycota</taxon>
        <taxon>Agaricomycotina</taxon>
        <taxon>Agaricomycetes</taxon>
        <taxon>Polyporales</taxon>
        <taxon>Steccherinaceae</taxon>
        <taxon>Steccherinum</taxon>
    </lineage>
</organism>
<keyword evidence="2" id="KW-0812">Transmembrane</keyword>
<reference evidence="3 4" key="1">
    <citation type="submission" date="2018-11" db="EMBL/GenBank/DDBJ databases">
        <title>Genome assembly of Steccherinum ochraceum LE-BIN_3174, the white-rot fungus of the Steccherinaceae family (The Residual Polyporoid clade, Polyporales, Basidiomycota).</title>
        <authorList>
            <person name="Fedorova T.V."/>
            <person name="Glazunova O.A."/>
            <person name="Landesman E.O."/>
            <person name="Moiseenko K.V."/>
            <person name="Psurtseva N.V."/>
            <person name="Savinova O.S."/>
            <person name="Shakhova N.V."/>
            <person name="Tyazhelova T.V."/>
            <person name="Vasina D.V."/>
        </authorList>
    </citation>
    <scope>NUCLEOTIDE SEQUENCE [LARGE SCALE GENOMIC DNA]</scope>
    <source>
        <strain evidence="3 4">LE-BIN_3174</strain>
    </source>
</reference>
<dbReference type="Proteomes" id="UP000292702">
    <property type="component" value="Unassembled WGS sequence"/>
</dbReference>
<dbReference type="GO" id="GO:0000139">
    <property type="term" value="C:Golgi membrane"/>
    <property type="evidence" value="ECO:0007669"/>
    <property type="project" value="TreeGrafter"/>
</dbReference>
<feature type="transmembrane region" description="Helical" evidence="2">
    <location>
        <begin position="21"/>
        <end position="49"/>
    </location>
</feature>
<dbReference type="GO" id="GO:0070916">
    <property type="term" value="C:inositol phosphoceramide synthase complex"/>
    <property type="evidence" value="ECO:0007669"/>
    <property type="project" value="TreeGrafter"/>
</dbReference>
<dbReference type="GO" id="GO:0070917">
    <property type="term" value="F:inositol phosphoceramide synthase regulator activity"/>
    <property type="evidence" value="ECO:0007669"/>
    <property type="project" value="InterPro"/>
</dbReference>
<name>A0A4R0RVS0_9APHY</name>
<sequence>MKLTLRPEWRIRPFQSFLGCVDIKTGVIVALAFAMINKVAGVYGLIAVLTGAGGSAAQLSLYLYSCLALAAFVWGLRAISQEDARYTLYFAHLFAADHVLNTAWTVFFAVLWWVYTPHDGRRQANSPAQEEMARAGAAQAAKIHNMTQQEREFAAMDLWNHEKGTATAVIILGWFAKIYFALLIYSYALHLRKGSYRTLPTSRPSPQHRTTSLSALPNDDEDMDLPVEDFYRLPTANSSTAGHTRSNSLPHAGHARRGSQPGGRSAGRRPTSVGMSKLNPAASSSSSGKDDVMDEVLFDEGEAMEGVASGSGTSRTSATNSAGEDEERGAASSYGRRSPRV</sequence>
<feature type="compositionally biased region" description="Low complexity" evidence="1">
    <location>
        <begin position="308"/>
        <end position="322"/>
    </location>
</feature>